<evidence type="ECO:0000256" key="5">
    <source>
        <dbReference type="ARBA" id="ARBA00023274"/>
    </source>
</evidence>
<organism evidence="8 9">
    <name type="scientific">Chlamydomonas eustigma</name>
    <dbReference type="NCBI Taxonomy" id="1157962"/>
    <lineage>
        <taxon>Eukaryota</taxon>
        <taxon>Viridiplantae</taxon>
        <taxon>Chlorophyta</taxon>
        <taxon>core chlorophytes</taxon>
        <taxon>Chlorophyceae</taxon>
        <taxon>CS clade</taxon>
        <taxon>Chlamydomonadales</taxon>
        <taxon>Chlamydomonadaceae</taxon>
        <taxon>Chlamydomonas</taxon>
    </lineage>
</organism>
<feature type="compositionally biased region" description="Acidic residues" evidence="7">
    <location>
        <begin position="240"/>
        <end position="286"/>
    </location>
</feature>
<evidence type="ECO:0000313" key="9">
    <source>
        <dbReference type="Proteomes" id="UP000232323"/>
    </source>
</evidence>
<dbReference type="EMBL" id="BEGY01000068">
    <property type="protein sequence ID" value="GAX81662.1"/>
    <property type="molecule type" value="Genomic_DNA"/>
</dbReference>
<evidence type="ECO:0000256" key="1">
    <source>
        <dbReference type="ARBA" id="ARBA00004604"/>
    </source>
</evidence>
<dbReference type="PANTHER" id="PTHR17039:SF0">
    <property type="entry name" value="U3 SMALL NUCLEOLAR RIBONUCLEOPROTEIN PROTEIN MPP10"/>
    <property type="match status" value="1"/>
</dbReference>
<keyword evidence="5" id="KW-0687">Ribonucleoprotein</keyword>
<dbReference type="STRING" id="1157962.A0A250XFI0"/>
<evidence type="ECO:0000256" key="6">
    <source>
        <dbReference type="ARBA" id="ARBA00029455"/>
    </source>
</evidence>
<evidence type="ECO:0000256" key="4">
    <source>
        <dbReference type="ARBA" id="ARBA00023242"/>
    </source>
</evidence>
<dbReference type="GO" id="GO:0005732">
    <property type="term" value="C:sno(s)RNA-containing ribonucleoprotein complex"/>
    <property type="evidence" value="ECO:0007669"/>
    <property type="project" value="InterPro"/>
</dbReference>
<feature type="compositionally biased region" description="Acidic residues" evidence="7">
    <location>
        <begin position="353"/>
        <end position="377"/>
    </location>
</feature>
<dbReference type="PANTHER" id="PTHR17039">
    <property type="entry name" value="U3 SMALL NUCLEOLAR RIBONUCLEOPROTEIN PROTEIN MPP10"/>
    <property type="match status" value="1"/>
</dbReference>
<gene>
    <name evidence="8" type="ORF">CEUSTIGMA_g9090.t1</name>
</gene>
<feature type="compositionally biased region" description="Basic and acidic residues" evidence="7">
    <location>
        <begin position="342"/>
        <end position="352"/>
    </location>
</feature>
<feature type="region of interest" description="Disordered" evidence="7">
    <location>
        <begin position="342"/>
        <end position="381"/>
    </location>
</feature>
<feature type="compositionally biased region" description="Polar residues" evidence="7">
    <location>
        <begin position="14"/>
        <end position="31"/>
    </location>
</feature>
<comment type="caution">
    <text evidence="8">The sequence shown here is derived from an EMBL/GenBank/DDBJ whole genome shotgun (WGS) entry which is preliminary data.</text>
</comment>
<proteinExistence type="inferred from homology"/>
<keyword evidence="3" id="KW-0698">rRNA processing</keyword>
<accession>A0A250XFI0</accession>
<keyword evidence="4" id="KW-0539">Nucleus</keyword>
<keyword evidence="9" id="KW-1185">Reference proteome</keyword>
<comment type="subcellular location">
    <subcellularLocation>
        <location evidence="1">Nucleus</location>
        <location evidence="1">Nucleolus</location>
    </subcellularLocation>
</comment>
<feature type="region of interest" description="Disordered" evidence="7">
    <location>
        <begin position="1"/>
        <end position="49"/>
    </location>
</feature>
<dbReference type="GO" id="GO:0034457">
    <property type="term" value="C:Mpp10 complex"/>
    <property type="evidence" value="ECO:0007669"/>
    <property type="project" value="InterPro"/>
</dbReference>
<dbReference type="GO" id="GO:0006364">
    <property type="term" value="P:rRNA processing"/>
    <property type="evidence" value="ECO:0007669"/>
    <property type="project" value="UniProtKB-KW"/>
</dbReference>
<reference evidence="8 9" key="1">
    <citation type="submission" date="2017-08" db="EMBL/GenBank/DDBJ databases">
        <title>Acidophilic green algal genome provides insights into adaptation to an acidic environment.</title>
        <authorList>
            <person name="Hirooka S."/>
            <person name="Hirose Y."/>
            <person name="Kanesaki Y."/>
            <person name="Higuchi S."/>
            <person name="Fujiwara T."/>
            <person name="Onuma R."/>
            <person name="Era A."/>
            <person name="Ohbayashi R."/>
            <person name="Uzuka A."/>
            <person name="Nozaki H."/>
            <person name="Yoshikawa H."/>
            <person name="Miyagishima S.Y."/>
        </authorList>
    </citation>
    <scope>NUCLEOTIDE SEQUENCE [LARGE SCALE GENOMIC DNA]</scope>
    <source>
        <strain evidence="8 9">NIES-2499</strain>
    </source>
</reference>
<keyword evidence="2" id="KW-0690">Ribosome biogenesis</keyword>
<evidence type="ECO:0000256" key="2">
    <source>
        <dbReference type="ARBA" id="ARBA00022517"/>
    </source>
</evidence>
<name>A0A250XFI0_9CHLO</name>
<evidence type="ECO:0000313" key="8">
    <source>
        <dbReference type="EMBL" id="GAX81662.1"/>
    </source>
</evidence>
<dbReference type="Pfam" id="PF04006">
    <property type="entry name" value="Mpp10"/>
    <property type="match status" value="1"/>
</dbReference>
<dbReference type="Proteomes" id="UP000232323">
    <property type="component" value="Unassembled WGS sequence"/>
</dbReference>
<dbReference type="AlphaFoldDB" id="A0A250XFI0"/>
<comment type="similarity">
    <text evidence="6">Belongs to the MPP10 family.</text>
</comment>
<protein>
    <submittedName>
        <fullName evidence="8">Uncharacterized protein</fullName>
    </submittedName>
</protein>
<feature type="region of interest" description="Disordered" evidence="7">
    <location>
        <begin position="240"/>
        <end position="326"/>
    </location>
</feature>
<evidence type="ECO:0000256" key="7">
    <source>
        <dbReference type="SAM" id="MobiDB-lite"/>
    </source>
</evidence>
<dbReference type="InterPro" id="IPR012173">
    <property type="entry name" value="Mpp10"/>
</dbReference>
<dbReference type="GO" id="GO:0032040">
    <property type="term" value="C:small-subunit processome"/>
    <property type="evidence" value="ECO:0007669"/>
    <property type="project" value="TreeGrafter"/>
</dbReference>
<evidence type="ECO:0000256" key="3">
    <source>
        <dbReference type="ARBA" id="ARBA00022552"/>
    </source>
</evidence>
<feature type="compositionally biased region" description="Basic residues" evidence="7">
    <location>
        <begin position="1"/>
        <end position="10"/>
    </location>
</feature>
<sequence length="417" mass="46013">MVATRNRAKRTGSQDDNGPSTSQPSSPIRLNSSRKGKRASKPTETPQIHLDEEYILAPASEVKTDNMKPMIQAASAAALSKQEEESRQHLDSFHRHSQLRSALDVLLKAVSDPTVLLQPNQDLTSSARNSAMAMYKFSLQNLLSSCSKGEAKALKEGPQPVLLELYAGEGFDAEQVWLQLDTATNATLRQVRRLLSRAGIGSGASSVLASGMIASTTGGPEALVKPEYQEHIDALIQEEEEGGEDDEEEEEDEEEEQLQSLEEDSEHSEEGEEEDNDLDFDEDEGQEPVQNSGGRRKADRSRKAGGLKGRSNDEDGFPSDWPHPVEDRFMKLSEMERFLEDAEAKQAHREGGEGAEEEEQDYLNGEYEGDEGEEDEGGNCLLTISDGRMFPTSESSLDHHHKLYSTPNCLLLCSTIM</sequence>
<feature type="compositionally biased region" description="Basic residues" evidence="7">
    <location>
        <begin position="294"/>
        <end position="305"/>
    </location>
</feature>